<keyword evidence="2" id="KW-1185">Reference proteome</keyword>
<dbReference type="Proteomes" id="UP001177021">
    <property type="component" value="Unassembled WGS sequence"/>
</dbReference>
<evidence type="ECO:0000313" key="1">
    <source>
        <dbReference type="EMBL" id="CAJ2628191.1"/>
    </source>
</evidence>
<proteinExistence type="predicted"/>
<comment type="caution">
    <text evidence="1">The sequence shown here is derived from an EMBL/GenBank/DDBJ whole genome shotgun (WGS) entry which is preliminary data.</text>
</comment>
<organism evidence="1 2">
    <name type="scientific">Trifolium pratense</name>
    <name type="common">Red clover</name>
    <dbReference type="NCBI Taxonomy" id="57577"/>
    <lineage>
        <taxon>Eukaryota</taxon>
        <taxon>Viridiplantae</taxon>
        <taxon>Streptophyta</taxon>
        <taxon>Embryophyta</taxon>
        <taxon>Tracheophyta</taxon>
        <taxon>Spermatophyta</taxon>
        <taxon>Magnoliopsida</taxon>
        <taxon>eudicotyledons</taxon>
        <taxon>Gunneridae</taxon>
        <taxon>Pentapetalae</taxon>
        <taxon>rosids</taxon>
        <taxon>fabids</taxon>
        <taxon>Fabales</taxon>
        <taxon>Fabaceae</taxon>
        <taxon>Papilionoideae</taxon>
        <taxon>50 kb inversion clade</taxon>
        <taxon>NPAAA clade</taxon>
        <taxon>Hologalegina</taxon>
        <taxon>IRL clade</taxon>
        <taxon>Trifolieae</taxon>
        <taxon>Trifolium</taxon>
    </lineage>
</organism>
<sequence>MSQQLDRVEQFLPETLETKVSDPTRPIYHYNIPTDKEIKDLTLGFNPEQKLDELVDRLKVLNIGSTSEVKINTLSFGNEEESIISRLDKAPRPKTRNYYPRPSFADVQFEERNSFIGDSYSGDCIIEWNIDGASEQHILNIIQNMTMAATAFKIKKNSDRKTKDMLVMGFTGQLKGWWDNILSEEDKLKIDSAIKIETNEEICVTTLLYAITKFFIGETLKLQQRASDQLLNLYCPTMSDYRWYKDMFLSKLCLRPDGAAIYWKERFISGLPRLFAEKVKSNIKQNYNGEIPFNSLTMGEISNYIVETGLQICTDYKIQNKIKNEKTNNKREMGSFCEQYGATPIRAPSNPKSKKKSFSRNKKNLKKYYKKDNYQKENYQESRKFYKNPRKKNRKHSYQKSSNKTKDIKCYKCGRFGHYANDCKVKEKIQQISGLDISEELKQNLIRTLENIMLLSDEDPSSSYESEAEDINNLVEFSESSEEESEECLGIDFCNCNNCIKSINVLTNHQANTLIGILDKMEESESKQAFMRQIKDIIDDNEIEKKDLHKVEFKDVMELFKKPSQNPITLRDLQEEIKILQKEIQSLKTRDDELEVKLLELQGTMIIQEQNRSRNIVSLPSTSKESDEETYINKIEKLISHKWVNMSKAPADPRDNYGPPKKITDTTLALSSSRSSDKSLTLGSPSYLNKVMASPQPITRIRPPSGIRPALVTPLQFTARLPSPSSTNTRPAKLAYYSPPETTPKASFITKNQIVPIIPLENHYCPPNSSLAQIVSKVLPPGFFYLPEDSNLFKTRKFYEFILIDTDSIILTHNYDIKDPLKITFSKFKINKVLFPADWGQPPFKEKSLSRTFVPQCYNYFDYMIAWYHFLDIEPYNHTWFIWFNKNISINFPAWFIEWFYTIGPILDTLPDYAYEAYKIFKETTTCPQHKALLGFCAIFGITWITSWTLSTEPLWEDAPPLQLVKRYSVKWWSKFNPLLLSTERLNAWFKANPNLCKATKLSPSSEFNDFSSLHSKLLESLKKITDPQKFLEKVKDVMSVLSDTESTSITSAAENEDDCYGI</sequence>
<dbReference type="EMBL" id="CASHSV030000001">
    <property type="protein sequence ID" value="CAJ2628191.1"/>
    <property type="molecule type" value="Genomic_DNA"/>
</dbReference>
<evidence type="ECO:0000313" key="2">
    <source>
        <dbReference type="Proteomes" id="UP001177021"/>
    </source>
</evidence>
<protein>
    <submittedName>
        <fullName evidence="1">Uncharacterized protein</fullName>
    </submittedName>
</protein>
<name>A0ACB0I7T6_TRIPR</name>
<gene>
    <name evidence="1" type="ORF">MILVUS5_LOCUS485</name>
</gene>
<reference evidence="1" key="1">
    <citation type="submission" date="2023-10" db="EMBL/GenBank/DDBJ databases">
        <authorList>
            <person name="Rodriguez Cubillos JULIANA M."/>
            <person name="De Vega J."/>
        </authorList>
    </citation>
    <scope>NUCLEOTIDE SEQUENCE</scope>
</reference>
<accession>A0ACB0I7T6</accession>